<dbReference type="STRING" id="314225.ELI_00325"/>
<name>Q2NDT4_ERYLH</name>
<dbReference type="AlphaFoldDB" id="Q2NDT4"/>
<keyword evidence="1" id="KW-0998">Cell outer membrane</keyword>
<dbReference type="PROSITE" id="PS52016">
    <property type="entry name" value="TONB_DEPENDENT_REC_3"/>
    <property type="match status" value="1"/>
</dbReference>
<dbReference type="InterPro" id="IPR037066">
    <property type="entry name" value="Plug_dom_sf"/>
</dbReference>
<dbReference type="SUPFAM" id="SSF56935">
    <property type="entry name" value="Porins"/>
    <property type="match status" value="1"/>
</dbReference>
<keyword evidence="1" id="KW-0472">Membrane</keyword>
<dbReference type="InterPro" id="IPR039426">
    <property type="entry name" value="TonB-dep_rcpt-like"/>
</dbReference>
<organism evidence="4 5">
    <name type="scientific">Erythrobacter litoralis (strain HTCC2594)</name>
    <dbReference type="NCBI Taxonomy" id="314225"/>
    <lineage>
        <taxon>Bacteria</taxon>
        <taxon>Pseudomonadati</taxon>
        <taxon>Pseudomonadota</taxon>
        <taxon>Alphaproteobacteria</taxon>
        <taxon>Sphingomonadales</taxon>
        <taxon>Erythrobacteraceae</taxon>
        <taxon>Erythrobacter/Porphyrobacter group</taxon>
        <taxon>Erythrobacter</taxon>
    </lineage>
</organism>
<evidence type="ECO:0000259" key="3">
    <source>
        <dbReference type="Pfam" id="PF07715"/>
    </source>
</evidence>
<dbReference type="PANTHER" id="PTHR47234">
    <property type="match status" value="1"/>
</dbReference>
<dbReference type="Proteomes" id="UP000008808">
    <property type="component" value="Chromosome"/>
</dbReference>
<keyword evidence="5" id="KW-1185">Reference proteome</keyword>
<dbReference type="EMBL" id="CP000157">
    <property type="protein sequence ID" value="ABC62157.1"/>
    <property type="molecule type" value="Genomic_DNA"/>
</dbReference>
<keyword evidence="2" id="KW-0732">Signal</keyword>
<keyword evidence="1" id="KW-1134">Transmembrane beta strand</keyword>
<evidence type="ECO:0000313" key="5">
    <source>
        <dbReference type="Proteomes" id="UP000008808"/>
    </source>
</evidence>
<comment type="similarity">
    <text evidence="1">Belongs to the TonB-dependent receptor family.</text>
</comment>
<accession>Q2NDT4</accession>
<evidence type="ECO:0000256" key="1">
    <source>
        <dbReference type="PROSITE-ProRule" id="PRU01360"/>
    </source>
</evidence>
<dbReference type="KEGG" id="eli:ELI_00325"/>
<dbReference type="HOGENOM" id="CLU_620720_0_0_5"/>
<gene>
    <name evidence="4" type="ordered locus">ELI_00325</name>
</gene>
<keyword evidence="1" id="KW-0813">Transport</keyword>
<feature type="chain" id="PRO_5004213222" evidence="2">
    <location>
        <begin position="28"/>
        <end position="441"/>
    </location>
</feature>
<dbReference type="PANTHER" id="PTHR47234:SF3">
    <property type="entry name" value="SECRETIN_TONB SHORT N-TERMINAL DOMAIN-CONTAINING PROTEIN"/>
    <property type="match status" value="1"/>
</dbReference>
<evidence type="ECO:0000256" key="2">
    <source>
        <dbReference type="SAM" id="SignalP"/>
    </source>
</evidence>
<feature type="signal peptide" evidence="2">
    <location>
        <begin position="1"/>
        <end position="27"/>
    </location>
</feature>
<evidence type="ECO:0000313" key="4">
    <source>
        <dbReference type="EMBL" id="ABC62157.1"/>
    </source>
</evidence>
<feature type="domain" description="TonB-dependent receptor plug" evidence="3">
    <location>
        <begin position="60"/>
        <end position="175"/>
    </location>
</feature>
<keyword evidence="1" id="KW-0812">Transmembrane</keyword>
<dbReference type="GO" id="GO:0009279">
    <property type="term" value="C:cell outer membrane"/>
    <property type="evidence" value="ECO:0007669"/>
    <property type="project" value="UniProtKB-SubCell"/>
</dbReference>
<dbReference type="Pfam" id="PF07715">
    <property type="entry name" value="Plug"/>
    <property type="match status" value="1"/>
</dbReference>
<dbReference type="Gene3D" id="2.170.130.10">
    <property type="entry name" value="TonB-dependent receptor, plug domain"/>
    <property type="match status" value="1"/>
</dbReference>
<dbReference type="InterPro" id="IPR012910">
    <property type="entry name" value="Plug_dom"/>
</dbReference>
<reference evidence="5" key="1">
    <citation type="journal article" date="2009" name="J. Bacteriol.">
        <title>Complete genome sequence of Erythrobacter litoralis HTCC2594.</title>
        <authorList>
            <person name="Oh H.M."/>
            <person name="Giovannoni S.J."/>
            <person name="Ferriera S."/>
            <person name="Johnson J."/>
            <person name="Cho J.C."/>
        </authorList>
    </citation>
    <scope>NUCLEOTIDE SEQUENCE [LARGE SCALE GENOMIC DNA]</scope>
    <source>
        <strain evidence="5">HTCC2594</strain>
    </source>
</reference>
<dbReference type="eggNOG" id="COG1629">
    <property type="taxonomic scope" value="Bacteria"/>
</dbReference>
<comment type="subcellular location">
    <subcellularLocation>
        <location evidence="1">Cell outer membrane</location>
        <topology evidence="1">Multi-pass membrane protein</topology>
    </subcellularLocation>
</comment>
<proteinExistence type="inferred from homology"/>
<protein>
    <submittedName>
        <fullName evidence="4">TonB-dependent receptor</fullName>
    </submittedName>
</protein>
<keyword evidence="4" id="KW-0675">Receptor</keyword>
<sequence length="441" mass="46265">MKYSLRHSIAFGALASALAFMPSAASAQANPQQAGAGDSQVEDQGRTIVVTGSLIRGTPEDAALPVDVYTSEDLAKQGVDSPLEFIKELPSVGAVLGDTNQFSTSAQGFQGVGSINLRGLGPQRTLVLVNGKRTILTPGAGFVDTQLIPLFALERVEILKDGAGTTYGSDAIAGVANFITRSDFVGLELQGDYSLISGSDNDYSLSALAGFEFGDANIVIGAGWQHRSELPTTERDYTALPYTVNPSGFSALSTPGLFAATYLTGQPDNPATPGNEALNTVTRPDRGCNELGGFQDGAICRFTFIPFDNIVEDEDRYQVFGQFTVDLSDRVRFQADAMWARSDLESINYSPAFPPTQGPRGSGFLSAFTTSPNNPGVAPFLAQQGLPANNPGPLVAVTNVLFRPLAISATRSIPIAVRAPALPATRPIASAAASTSNSMTA</sequence>